<dbReference type="EMBL" id="LUGG01000011">
    <property type="protein sequence ID" value="OBZ71706.1"/>
    <property type="molecule type" value="Genomic_DNA"/>
</dbReference>
<name>A0A1C7M5M2_GRIFR</name>
<proteinExistence type="predicted"/>
<sequence>MRGARRTAMQADKCAEKRCGIDTKTTEATVDAWHTRATAQDRKSTSLSLKMAVNKEVELYTQQRHSKADASRGIRQKASKAVRDQTHRR</sequence>
<gene>
    <name evidence="2" type="ORF">A0H81_08982</name>
</gene>
<evidence type="ECO:0000313" key="3">
    <source>
        <dbReference type="Proteomes" id="UP000092993"/>
    </source>
</evidence>
<accession>A0A1C7M5M2</accession>
<dbReference type="AlphaFoldDB" id="A0A1C7M5M2"/>
<reference evidence="2 3" key="1">
    <citation type="submission" date="2016-03" db="EMBL/GenBank/DDBJ databases">
        <title>Whole genome sequencing of Grifola frondosa 9006-11.</title>
        <authorList>
            <person name="Min B."/>
            <person name="Park H."/>
            <person name="Kim J.-G."/>
            <person name="Cho H."/>
            <person name="Oh Y.-L."/>
            <person name="Kong W.-S."/>
            <person name="Choi I.-G."/>
        </authorList>
    </citation>
    <scope>NUCLEOTIDE SEQUENCE [LARGE SCALE GENOMIC DNA]</scope>
    <source>
        <strain evidence="2 3">9006-11</strain>
    </source>
</reference>
<dbReference type="Proteomes" id="UP000092993">
    <property type="component" value="Unassembled WGS sequence"/>
</dbReference>
<evidence type="ECO:0000256" key="1">
    <source>
        <dbReference type="SAM" id="MobiDB-lite"/>
    </source>
</evidence>
<keyword evidence="3" id="KW-1185">Reference proteome</keyword>
<organism evidence="2 3">
    <name type="scientific">Grifola frondosa</name>
    <name type="common">Maitake</name>
    <name type="synonym">Polyporus frondosus</name>
    <dbReference type="NCBI Taxonomy" id="5627"/>
    <lineage>
        <taxon>Eukaryota</taxon>
        <taxon>Fungi</taxon>
        <taxon>Dikarya</taxon>
        <taxon>Basidiomycota</taxon>
        <taxon>Agaricomycotina</taxon>
        <taxon>Agaricomycetes</taxon>
        <taxon>Polyporales</taxon>
        <taxon>Grifolaceae</taxon>
        <taxon>Grifola</taxon>
    </lineage>
</organism>
<feature type="region of interest" description="Disordered" evidence="1">
    <location>
        <begin position="62"/>
        <end position="89"/>
    </location>
</feature>
<protein>
    <submittedName>
        <fullName evidence="2">Uncharacterized protein</fullName>
    </submittedName>
</protein>
<comment type="caution">
    <text evidence="2">The sequence shown here is derived from an EMBL/GenBank/DDBJ whole genome shotgun (WGS) entry which is preliminary data.</text>
</comment>
<evidence type="ECO:0000313" key="2">
    <source>
        <dbReference type="EMBL" id="OBZ71706.1"/>
    </source>
</evidence>